<dbReference type="RefSeq" id="XP_003136741.1">
    <property type="nucleotide sequence ID" value="XM_003136693.1"/>
</dbReference>
<dbReference type="InParanoid" id="A0A1S0U2A0"/>
<feature type="compositionally biased region" description="Low complexity" evidence="1">
    <location>
        <begin position="57"/>
        <end position="66"/>
    </location>
</feature>
<protein>
    <submittedName>
        <fullName evidence="2">Uncharacterized protein</fullName>
    </submittedName>
</protein>
<reference evidence="2" key="1">
    <citation type="submission" date="2012-04" db="EMBL/GenBank/DDBJ databases">
        <title>The Genome Sequence of Loa loa.</title>
        <authorList>
            <consortium name="The Broad Institute Genome Sequencing Platform"/>
            <consortium name="Broad Institute Genome Sequencing Center for Infectious Disease"/>
            <person name="Nutman T.B."/>
            <person name="Fink D.L."/>
            <person name="Russ C."/>
            <person name="Young S."/>
            <person name="Zeng Q."/>
            <person name="Gargeya S."/>
            <person name="Alvarado L."/>
            <person name="Berlin A."/>
            <person name="Chapman S.B."/>
            <person name="Chen Z."/>
            <person name="Freedman E."/>
            <person name="Gellesch M."/>
            <person name="Goldberg J."/>
            <person name="Griggs A."/>
            <person name="Gujja S."/>
            <person name="Heilman E.R."/>
            <person name="Heiman D."/>
            <person name="Howarth C."/>
            <person name="Mehta T."/>
            <person name="Neiman D."/>
            <person name="Pearson M."/>
            <person name="Roberts A."/>
            <person name="Saif S."/>
            <person name="Shea T."/>
            <person name="Shenoy N."/>
            <person name="Sisk P."/>
            <person name="Stolte C."/>
            <person name="Sykes S."/>
            <person name="White J."/>
            <person name="Yandava C."/>
            <person name="Haas B."/>
            <person name="Henn M.R."/>
            <person name="Nusbaum C."/>
            <person name="Birren B."/>
        </authorList>
    </citation>
    <scope>NUCLEOTIDE SEQUENCE [LARGE SCALE GENOMIC DNA]</scope>
</reference>
<dbReference type="CTD" id="9941779"/>
<dbReference type="AlphaFoldDB" id="A0A1S0U2A0"/>
<sequence length="73" mass="8112">MVTVVTAKKDEEVYPTSCTLCPGQVSDKTFSTFSNDSLKSAIGRFENPLTDPDTYAHTQTQTTHNIQHTHTHT</sequence>
<organism evidence="2">
    <name type="scientific">Loa loa</name>
    <name type="common">Eye worm</name>
    <name type="synonym">Filaria loa</name>
    <dbReference type="NCBI Taxonomy" id="7209"/>
    <lineage>
        <taxon>Eukaryota</taxon>
        <taxon>Metazoa</taxon>
        <taxon>Ecdysozoa</taxon>
        <taxon>Nematoda</taxon>
        <taxon>Chromadorea</taxon>
        <taxon>Rhabditida</taxon>
        <taxon>Spirurina</taxon>
        <taxon>Spiruromorpha</taxon>
        <taxon>Filarioidea</taxon>
        <taxon>Onchocercidae</taxon>
        <taxon>Loa</taxon>
    </lineage>
</organism>
<evidence type="ECO:0000313" key="2">
    <source>
        <dbReference type="EMBL" id="EFO24112.1"/>
    </source>
</evidence>
<accession>A0A1S0U2A0</accession>
<dbReference type="KEGG" id="loa:LOAG_04378"/>
<dbReference type="EMBL" id="JH712068">
    <property type="protein sequence ID" value="EFO24112.1"/>
    <property type="molecule type" value="Genomic_DNA"/>
</dbReference>
<dbReference type="RefSeq" id="XP_003139963.1">
    <property type="nucleotide sequence ID" value="XM_003139915.1"/>
</dbReference>
<dbReference type="GeneID" id="9938531"/>
<feature type="region of interest" description="Disordered" evidence="1">
    <location>
        <begin position="49"/>
        <end position="73"/>
    </location>
</feature>
<dbReference type="GeneID" id="9941779"/>
<proteinExistence type="predicted"/>
<dbReference type="KEGG" id="loa:LOAG_01153"/>
<gene>
    <name evidence="3" type="ORF">LOAG_01153</name>
    <name evidence="2" type="ORF">LOAG_04378</name>
</gene>
<evidence type="ECO:0000313" key="3">
    <source>
        <dbReference type="EMBL" id="EFO27324.1"/>
    </source>
</evidence>
<evidence type="ECO:0000256" key="1">
    <source>
        <dbReference type="SAM" id="MobiDB-lite"/>
    </source>
</evidence>
<dbReference type="CTD" id="9938531"/>
<dbReference type="EMBL" id="JH712068">
    <property type="protein sequence ID" value="EFO27324.1"/>
    <property type="molecule type" value="Genomic_DNA"/>
</dbReference>
<name>A0A1S0U2A0_LOALO</name>